<protein>
    <recommendedName>
        <fullName evidence="4">HTH luxR-type domain-containing protein</fullName>
    </recommendedName>
</protein>
<evidence type="ECO:0000313" key="5">
    <source>
        <dbReference type="EMBL" id="VAV94395.1"/>
    </source>
</evidence>
<dbReference type="SUPFAM" id="SSF46894">
    <property type="entry name" value="C-terminal effector domain of the bipartite response regulators"/>
    <property type="match status" value="1"/>
</dbReference>
<dbReference type="Pfam" id="PF03472">
    <property type="entry name" value="Autoind_bind"/>
    <property type="match status" value="1"/>
</dbReference>
<dbReference type="Gene3D" id="1.10.10.10">
    <property type="entry name" value="Winged helix-like DNA-binding domain superfamily/Winged helix DNA-binding domain"/>
    <property type="match status" value="1"/>
</dbReference>
<dbReference type="InterPro" id="IPR016032">
    <property type="entry name" value="Sig_transdc_resp-reg_C-effctor"/>
</dbReference>
<reference evidence="5" key="1">
    <citation type="submission" date="2018-06" db="EMBL/GenBank/DDBJ databases">
        <authorList>
            <person name="Zhirakovskaya E."/>
        </authorList>
    </citation>
    <scope>NUCLEOTIDE SEQUENCE</scope>
</reference>
<organism evidence="5">
    <name type="scientific">hydrothermal vent metagenome</name>
    <dbReference type="NCBI Taxonomy" id="652676"/>
    <lineage>
        <taxon>unclassified sequences</taxon>
        <taxon>metagenomes</taxon>
        <taxon>ecological metagenomes</taxon>
    </lineage>
</organism>
<evidence type="ECO:0000256" key="2">
    <source>
        <dbReference type="ARBA" id="ARBA00023125"/>
    </source>
</evidence>
<name>A0A3B0SHH8_9ZZZZ</name>
<dbReference type="EMBL" id="UOEE01000182">
    <property type="protein sequence ID" value="VAV94395.1"/>
    <property type="molecule type" value="Genomic_DNA"/>
</dbReference>
<feature type="domain" description="HTH luxR-type" evidence="4">
    <location>
        <begin position="182"/>
        <end position="247"/>
    </location>
</feature>
<keyword evidence="3" id="KW-0804">Transcription</keyword>
<dbReference type="InterPro" id="IPR000792">
    <property type="entry name" value="Tscrpt_reg_LuxR_C"/>
</dbReference>
<dbReference type="PANTHER" id="PTHR44688:SF16">
    <property type="entry name" value="DNA-BINDING TRANSCRIPTIONAL ACTIVATOR DEVR_DOSR"/>
    <property type="match status" value="1"/>
</dbReference>
<dbReference type="InterPro" id="IPR005143">
    <property type="entry name" value="TF_LuxR_autoind-bd_dom"/>
</dbReference>
<dbReference type="PROSITE" id="PS50043">
    <property type="entry name" value="HTH_LUXR_2"/>
    <property type="match status" value="1"/>
</dbReference>
<dbReference type="Pfam" id="PF00196">
    <property type="entry name" value="GerE"/>
    <property type="match status" value="1"/>
</dbReference>
<sequence>MTTKRTQEPAVPTLVSVFAEMEAANSIEELRKSFDEFVRELGLTTFQLSEITDPDNFPGTNLSFGTLPAAYIKQYWERGNDLFHDPMIRAILSSNQPVRLRQMQTSHSPNKLEQQILEQRKKQGVQDGYGFPLKGRLNRLAMVTVHGDVSRFDRADLARIELLCIMLYRRATELTPLPEHLQIPKHAQLTTRERECLSWVAKGKTNWDISQILMITERTVQYHVENACEKLGAGGRLQAVVIAARKLEIIL</sequence>
<dbReference type="PANTHER" id="PTHR44688">
    <property type="entry name" value="DNA-BINDING TRANSCRIPTIONAL ACTIVATOR DEVR_DOSR"/>
    <property type="match status" value="1"/>
</dbReference>
<dbReference type="InterPro" id="IPR036693">
    <property type="entry name" value="TF_LuxR_autoind-bd_dom_sf"/>
</dbReference>
<evidence type="ECO:0000256" key="1">
    <source>
        <dbReference type="ARBA" id="ARBA00023015"/>
    </source>
</evidence>
<dbReference type="GO" id="GO:0003677">
    <property type="term" value="F:DNA binding"/>
    <property type="evidence" value="ECO:0007669"/>
    <property type="project" value="UniProtKB-KW"/>
</dbReference>
<dbReference type="AlphaFoldDB" id="A0A3B0SHH8"/>
<evidence type="ECO:0000256" key="3">
    <source>
        <dbReference type="ARBA" id="ARBA00023163"/>
    </source>
</evidence>
<gene>
    <name evidence="5" type="ORF">MNBD_ALPHA06-2278</name>
</gene>
<dbReference type="PRINTS" id="PR00038">
    <property type="entry name" value="HTHLUXR"/>
</dbReference>
<keyword evidence="2" id="KW-0238">DNA-binding</keyword>
<keyword evidence="1" id="KW-0805">Transcription regulation</keyword>
<dbReference type="SMART" id="SM00421">
    <property type="entry name" value="HTH_LUXR"/>
    <property type="match status" value="1"/>
</dbReference>
<dbReference type="CDD" id="cd06170">
    <property type="entry name" value="LuxR_C_like"/>
    <property type="match status" value="1"/>
</dbReference>
<dbReference type="InterPro" id="IPR036388">
    <property type="entry name" value="WH-like_DNA-bd_sf"/>
</dbReference>
<dbReference type="GO" id="GO:0006355">
    <property type="term" value="P:regulation of DNA-templated transcription"/>
    <property type="evidence" value="ECO:0007669"/>
    <property type="project" value="InterPro"/>
</dbReference>
<proteinExistence type="predicted"/>
<dbReference type="PROSITE" id="PS00622">
    <property type="entry name" value="HTH_LUXR_1"/>
    <property type="match status" value="1"/>
</dbReference>
<evidence type="ECO:0000259" key="4">
    <source>
        <dbReference type="PROSITE" id="PS50043"/>
    </source>
</evidence>
<dbReference type="SUPFAM" id="SSF75516">
    <property type="entry name" value="Pheromone-binding domain of LuxR-like quorum-sensing transcription factors"/>
    <property type="match status" value="1"/>
</dbReference>
<dbReference type="Gene3D" id="3.30.450.80">
    <property type="entry name" value="Transcription factor LuxR-like, autoinducer-binding domain"/>
    <property type="match status" value="1"/>
</dbReference>
<accession>A0A3B0SHH8</accession>